<evidence type="ECO:0000256" key="3">
    <source>
        <dbReference type="ARBA" id="ARBA00023082"/>
    </source>
</evidence>
<evidence type="ECO:0000313" key="8">
    <source>
        <dbReference type="Proteomes" id="UP000320390"/>
    </source>
</evidence>
<dbReference type="SUPFAM" id="SSF88946">
    <property type="entry name" value="Sigma2 domain of RNA polymerase sigma factors"/>
    <property type="match status" value="1"/>
</dbReference>
<dbReference type="NCBIfam" id="TIGR02937">
    <property type="entry name" value="sigma70-ECF"/>
    <property type="match status" value="1"/>
</dbReference>
<dbReference type="Pfam" id="PF04542">
    <property type="entry name" value="Sigma70_r2"/>
    <property type="match status" value="1"/>
</dbReference>
<evidence type="ECO:0000256" key="4">
    <source>
        <dbReference type="ARBA" id="ARBA00023125"/>
    </source>
</evidence>
<comment type="similarity">
    <text evidence="1">Belongs to the sigma-70 factor family. ECF subfamily.</text>
</comment>
<dbReference type="Gene3D" id="1.10.10.10">
    <property type="entry name" value="Winged helix-like DNA-binding domain superfamily/Winged helix DNA-binding domain"/>
    <property type="match status" value="1"/>
</dbReference>
<dbReference type="PANTHER" id="PTHR43133:SF8">
    <property type="entry name" value="RNA POLYMERASE SIGMA FACTOR HI_1459-RELATED"/>
    <property type="match status" value="1"/>
</dbReference>
<keyword evidence="3" id="KW-0731">Sigma factor</keyword>
<protein>
    <submittedName>
        <fullName evidence="7">RNA polymerase sigma factor</fullName>
    </submittedName>
</protein>
<sequence length="806" mass="86823">MTIPTLDEILTQDDWLRRMARAIVHDPALADDLTQDAWVAALQRGRGGSESRPWLLGVLHHSARSLFRGEAARRARQGRSDSSVARDQGTVHSTVDVVADLDLRRRIAETLIDLEEPYRTALHLRYITGDTLPSVARKTGVSTSTAEARCARGVAKLRHRLLGRGGESAGGERARWFDALVVAAGPEKTGLLGAKGVLVGAAAGALGLAGWWGMGTTEGVEATKANDVLVAPDHVPVASMSEVFGMGGPAEPVDLVSVNRYAIAPSAPVAGTEDPAPVAPEESWLEGVVLLPDGQPAKSARVALLELREGAPFDGGRQVDGRAGAAGEFRLVVPSWAQGQSVLLVARRGGSRPYSELVVPGAKRWERRQELVLEAGHTVEGRAVRSGEPLADMCVGIDVAYGIPGVDAAGQECWWANDRFEEKFAEAMTDALGYFRFTGLAPAEHRVEFQEPNAPGHRLPLHTFQVRAPDERVYDLTGARLLVSVFDSVDRLEGARVRASLEHGGREWTSGPEAFTVEVPAGRPIRIEATHPSATRVEREVLAPGPGQWLGVDLVTVRIERPRLIATLMHPNVDPFQAFSLLFMSPVGGPSLEVLAVPLDPDKDSPGGRFVVEAVPLEPGPYLVSLEPGTPGTALSFRYPDTRLVQLPRVGDVEIELDYLKGGRCSIDLWSELQVPWTASYSLLDASGNVAMDGVVQGGDLMETDEFEVTDENFSSAWEVSHEFHEVSEGAETAATASLGQAHFHVTDRIELQRGHSDARARAGGVLRAGSYTLQVEGDRFEPLTRPIEITAGMQANVRVELIESD</sequence>
<name>A0A518EZ77_9BACT</name>
<gene>
    <name evidence="7" type="ORF">Poly30_49450</name>
</gene>
<dbReference type="PANTHER" id="PTHR43133">
    <property type="entry name" value="RNA POLYMERASE ECF-TYPE SIGMA FACTO"/>
    <property type="match status" value="1"/>
</dbReference>
<dbReference type="InterPro" id="IPR036388">
    <property type="entry name" value="WH-like_DNA-bd_sf"/>
</dbReference>
<dbReference type="Proteomes" id="UP000320390">
    <property type="component" value="Chromosome"/>
</dbReference>
<keyword evidence="4" id="KW-0238">DNA-binding</keyword>
<evidence type="ECO:0000256" key="2">
    <source>
        <dbReference type="ARBA" id="ARBA00023015"/>
    </source>
</evidence>
<dbReference type="RefSeq" id="WP_145203648.1">
    <property type="nucleotide sequence ID" value="NZ_CP036434.1"/>
</dbReference>
<dbReference type="GO" id="GO:0016987">
    <property type="term" value="F:sigma factor activity"/>
    <property type="evidence" value="ECO:0007669"/>
    <property type="project" value="UniProtKB-KW"/>
</dbReference>
<evidence type="ECO:0000313" key="7">
    <source>
        <dbReference type="EMBL" id="QDV09387.1"/>
    </source>
</evidence>
<feature type="domain" description="RNA polymerase sigma-70 region 2" evidence="6">
    <location>
        <begin position="14"/>
        <end position="71"/>
    </location>
</feature>
<dbReference type="CDD" id="cd06171">
    <property type="entry name" value="Sigma70_r4"/>
    <property type="match status" value="1"/>
</dbReference>
<accession>A0A518EZ77</accession>
<dbReference type="GO" id="GO:0006352">
    <property type="term" value="P:DNA-templated transcription initiation"/>
    <property type="evidence" value="ECO:0007669"/>
    <property type="project" value="InterPro"/>
</dbReference>
<dbReference type="InterPro" id="IPR013324">
    <property type="entry name" value="RNA_pol_sigma_r3/r4-like"/>
</dbReference>
<evidence type="ECO:0000256" key="5">
    <source>
        <dbReference type="ARBA" id="ARBA00023163"/>
    </source>
</evidence>
<organism evidence="7 8">
    <name type="scientific">Saltatorellus ferox</name>
    <dbReference type="NCBI Taxonomy" id="2528018"/>
    <lineage>
        <taxon>Bacteria</taxon>
        <taxon>Pseudomonadati</taxon>
        <taxon>Planctomycetota</taxon>
        <taxon>Planctomycetia</taxon>
        <taxon>Planctomycetia incertae sedis</taxon>
        <taxon>Saltatorellus</taxon>
    </lineage>
</organism>
<evidence type="ECO:0000259" key="6">
    <source>
        <dbReference type="Pfam" id="PF04542"/>
    </source>
</evidence>
<dbReference type="OrthoDB" id="9795666at2"/>
<dbReference type="SUPFAM" id="SSF88659">
    <property type="entry name" value="Sigma3 and sigma4 domains of RNA polymerase sigma factors"/>
    <property type="match status" value="1"/>
</dbReference>
<dbReference type="InterPro" id="IPR013325">
    <property type="entry name" value="RNA_pol_sigma_r2"/>
</dbReference>
<keyword evidence="2" id="KW-0805">Transcription regulation</keyword>
<dbReference type="InterPro" id="IPR007627">
    <property type="entry name" value="RNA_pol_sigma70_r2"/>
</dbReference>
<dbReference type="Gene3D" id="1.10.1740.10">
    <property type="match status" value="1"/>
</dbReference>
<dbReference type="InterPro" id="IPR014284">
    <property type="entry name" value="RNA_pol_sigma-70_dom"/>
</dbReference>
<keyword evidence="8" id="KW-1185">Reference proteome</keyword>
<dbReference type="AlphaFoldDB" id="A0A518EZ77"/>
<reference evidence="7 8" key="1">
    <citation type="submission" date="2019-02" db="EMBL/GenBank/DDBJ databases">
        <title>Deep-cultivation of Planctomycetes and their phenomic and genomic characterization uncovers novel biology.</title>
        <authorList>
            <person name="Wiegand S."/>
            <person name="Jogler M."/>
            <person name="Boedeker C."/>
            <person name="Pinto D."/>
            <person name="Vollmers J."/>
            <person name="Rivas-Marin E."/>
            <person name="Kohn T."/>
            <person name="Peeters S.H."/>
            <person name="Heuer A."/>
            <person name="Rast P."/>
            <person name="Oberbeckmann S."/>
            <person name="Bunk B."/>
            <person name="Jeske O."/>
            <person name="Meyerdierks A."/>
            <person name="Storesund J.E."/>
            <person name="Kallscheuer N."/>
            <person name="Luecker S."/>
            <person name="Lage O.M."/>
            <person name="Pohl T."/>
            <person name="Merkel B.J."/>
            <person name="Hornburger P."/>
            <person name="Mueller R.-W."/>
            <person name="Bruemmer F."/>
            <person name="Labrenz M."/>
            <person name="Spormann A.M."/>
            <person name="Op den Camp H."/>
            <person name="Overmann J."/>
            <person name="Amann R."/>
            <person name="Jetten M.S.M."/>
            <person name="Mascher T."/>
            <person name="Medema M.H."/>
            <person name="Devos D.P."/>
            <person name="Kaster A.-K."/>
            <person name="Ovreas L."/>
            <person name="Rohde M."/>
            <person name="Galperin M.Y."/>
            <person name="Jogler C."/>
        </authorList>
    </citation>
    <scope>NUCLEOTIDE SEQUENCE [LARGE SCALE GENOMIC DNA]</scope>
    <source>
        <strain evidence="7 8">Poly30</strain>
    </source>
</reference>
<keyword evidence="5" id="KW-0804">Transcription</keyword>
<dbReference type="InterPro" id="IPR039425">
    <property type="entry name" value="RNA_pol_sigma-70-like"/>
</dbReference>
<dbReference type="GO" id="GO:0003677">
    <property type="term" value="F:DNA binding"/>
    <property type="evidence" value="ECO:0007669"/>
    <property type="project" value="UniProtKB-KW"/>
</dbReference>
<proteinExistence type="inferred from homology"/>
<dbReference type="EMBL" id="CP036434">
    <property type="protein sequence ID" value="QDV09387.1"/>
    <property type="molecule type" value="Genomic_DNA"/>
</dbReference>
<evidence type="ECO:0000256" key="1">
    <source>
        <dbReference type="ARBA" id="ARBA00010641"/>
    </source>
</evidence>